<keyword evidence="5" id="KW-1185">Reference proteome</keyword>
<reference evidence="4" key="1">
    <citation type="submission" date="2021-02" db="EMBL/GenBank/DDBJ databases">
        <title>Genome sequence Cadophora malorum strain M34.</title>
        <authorList>
            <person name="Stefanovic E."/>
            <person name="Vu D."/>
            <person name="Scully C."/>
            <person name="Dijksterhuis J."/>
            <person name="Roader J."/>
            <person name="Houbraken J."/>
        </authorList>
    </citation>
    <scope>NUCLEOTIDE SEQUENCE</scope>
    <source>
        <strain evidence="4">M34</strain>
    </source>
</reference>
<organism evidence="4 5">
    <name type="scientific">Cadophora malorum</name>
    <dbReference type="NCBI Taxonomy" id="108018"/>
    <lineage>
        <taxon>Eukaryota</taxon>
        <taxon>Fungi</taxon>
        <taxon>Dikarya</taxon>
        <taxon>Ascomycota</taxon>
        <taxon>Pezizomycotina</taxon>
        <taxon>Leotiomycetes</taxon>
        <taxon>Helotiales</taxon>
        <taxon>Ploettnerulaceae</taxon>
        <taxon>Cadophora</taxon>
    </lineage>
</organism>
<keyword evidence="2" id="KW-0677">Repeat</keyword>
<keyword evidence="1" id="KW-0732">Signal</keyword>
<keyword evidence="3" id="KW-1015">Disulfide bond</keyword>
<dbReference type="Proteomes" id="UP000664132">
    <property type="component" value="Unassembled WGS sequence"/>
</dbReference>
<dbReference type="InterPro" id="IPR011936">
    <property type="entry name" value="Myxo_disulph_rpt"/>
</dbReference>
<dbReference type="EMBL" id="JAFJYH010000616">
    <property type="protein sequence ID" value="KAG4410688.1"/>
    <property type="molecule type" value="Genomic_DNA"/>
</dbReference>
<evidence type="ECO:0000313" key="4">
    <source>
        <dbReference type="EMBL" id="KAG4410688.1"/>
    </source>
</evidence>
<proteinExistence type="predicted"/>
<evidence type="ECO:0000256" key="1">
    <source>
        <dbReference type="ARBA" id="ARBA00022729"/>
    </source>
</evidence>
<sequence>MLHQHIIPIAVTIAMTTVEIIAEELAVMRLSRLRMRNAISAQPLMVLGTPAAQRTALVCQSCGNGKKEDHEACDLGADNGKYNSGCSDKCEITPICGNGIPEAGEECDAGNRNGAYDSGCSTECHLCGYCGDAIVDTADGEECDLGYLLNGTPGANCSATCTKEICKYDCGNGIIEPGEECDDGDYNGPSGRCSYECKWNDCSCGNGITEYPEECDDGELNGSWNSHCNSNCTLKEPCGNPNPPKCGNGIVEYPEVCDDGYLNGGDKSNCTTDCTWCNTEPPRCGDGHIDYELGETCDDGAGNGTPQSSCTSTCQIAHSCPGSCPDATCGTCNPNPFLNKCTITTSCIGTPTGNNYCACRAGYRANGLEPTDARQFRLAFPGQEYRVFVAPGVECDTLCTSPFPGPDSCQEVPVQVTC</sequence>
<gene>
    <name evidence="4" type="ORF">IFR04_016179</name>
</gene>
<name>A0A8H7T1R3_9HELO</name>
<dbReference type="NCBIfam" id="TIGR02232">
    <property type="entry name" value="myxo_disulf_rpt"/>
    <property type="match status" value="1"/>
</dbReference>
<evidence type="ECO:0000256" key="2">
    <source>
        <dbReference type="ARBA" id="ARBA00022737"/>
    </source>
</evidence>
<evidence type="ECO:0000313" key="5">
    <source>
        <dbReference type="Proteomes" id="UP000664132"/>
    </source>
</evidence>
<comment type="caution">
    <text evidence="4">The sequence shown here is derived from an EMBL/GenBank/DDBJ whole genome shotgun (WGS) entry which is preliminary data.</text>
</comment>
<dbReference type="OrthoDB" id="291007at2759"/>
<accession>A0A8H7T1R3</accession>
<evidence type="ECO:0000256" key="3">
    <source>
        <dbReference type="ARBA" id="ARBA00023157"/>
    </source>
</evidence>
<dbReference type="AlphaFoldDB" id="A0A8H7T1R3"/>
<protein>
    <submittedName>
        <fullName evidence="4">Uncharacterized protein</fullName>
    </submittedName>
</protein>